<dbReference type="AlphaFoldDB" id="A0A3S5EUQ0"/>
<dbReference type="STRING" id="266748.HY04_12945"/>
<dbReference type="EMBL" id="JPEP01000002">
    <property type="protein sequence ID" value="KEY19309.1"/>
    <property type="molecule type" value="Genomic_DNA"/>
</dbReference>
<gene>
    <name evidence="3" type="primary">ydaG</name>
    <name evidence="2" type="ORF">HY04_12945</name>
    <name evidence="3" type="ORF">NCTC13489_00991</name>
</gene>
<organism evidence="3 5">
    <name type="scientific">Kaistella antarctica</name>
    <dbReference type="NCBI Taxonomy" id="266748"/>
    <lineage>
        <taxon>Bacteria</taxon>
        <taxon>Pseudomonadati</taxon>
        <taxon>Bacteroidota</taxon>
        <taxon>Flavobacteriia</taxon>
        <taxon>Flavobacteriales</taxon>
        <taxon>Weeksellaceae</taxon>
        <taxon>Chryseobacterium group</taxon>
        <taxon>Kaistella</taxon>
    </lineage>
</organism>
<dbReference type="RefSeq" id="WP_034720320.1">
    <property type="nucleotide sequence ID" value="NZ_FOIX01000003.1"/>
</dbReference>
<dbReference type="Pfam" id="PF16242">
    <property type="entry name" value="Pyrid_ox_like"/>
    <property type="match status" value="1"/>
</dbReference>
<dbReference type="PANTHER" id="PTHR34818">
    <property type="entry name" value="PROTEIN BLI-3"/>
    <property type="match status" value="1"/>
</dbReference>
<evidence type="ECO:0000313" key="2">
    <source>
        <dbReference type="EMBL" id="KEY19309.1"/>
    </source>
</evidence>
<proteinExistence type="predicted"/>
<dbReference type="InterPro" id="IPR012349">
    <property type="entry name" value="Split_barrel_FMN-bd"/>
</dbReference>
<dbReference type="EMBL" id="LR134441">
    <property type="protein sequence ID" value="VEH98488.1"/>
    <property type="molecule type" value="Genomic_DNA"/>
</dbReference>
<dbReference type="OrthoDB" id="1432662at2"/>
<name>A0A3S5EUQ0_9FLAO</name>
<dbReference type="InterPro" id="IPR038725">
    <property type="entry name" value="YdaG_split_barrel_FMN-bd"/>
</dbReference>
<feature type="domain" description="General stress protein FMN-binding split barrel" evidence="1">
    <location>
        <begin position="15"/>
        <end position="161"/>
    </location>
</feature>
<accession>A0A3S5EUQ0</accession>
<dbReference type="PANTHER" id="PTHR34818:SF1">
    <property type="entry name" value="PROTEIN BLI-3"/>
    <property type="match status" value="1"/>
</dbReference>
<sequence length="171" mass="18939">MGQAQSPHKDLGGQEAIEKIKKLTEKAGICFFTTKVGKDAHSIPMSLQAADEDGTLWFISAIDSTHNQNILEDPTVQLYFQNNSSYEYVFLKGTAKISQDRALIDEYYSEFADAWFDGKDDPRVTVIGVSPQDGYYYETKDNKVFAMAKMVFAAVTGSKNDDGGREGGLKV</sequence>
<evidence type="ECO:0000313" key="3">
    <source>
        <dbReference type="EMBL" id="VEH98488.1"/>
    </source>
</evidence>
<dbReference type="Proteomes" id="UP000028349">
    <property type="component" value="Unassembled WGS sequence"/>
</dbReference>
<reference evidence="2 4" key="1">
    <citation type="submission" date="2014-07" db="EMBL/GenBank/DDBJ databases">
        <authorList>
            <person name="Pisani N.G."/>
            <person name="Newman J.D."/>
        </authorList>
    </citation>
    <scope>NUCLEOTIDE SEQUENCE [LARGE SCALE GENOMIC DNA]</scope>
    <source>
        <strain evidence="2 4">LMG 24720</strain>
    </source>
</reference>
<dbReference type="SUPFAM" id="SSF50475">
    <property type="entry name" value="FMN-binding split barrel"/>
    <property type="match status" value="1"/>
</dbReference>
<dbReference type="Proteomes" id="UP000270036">
    <property type="component" value="Chromosome"/>
</dbReference>
<evidence type="ECO:0000259" key="1">
    <source>
        <dbReference type="Pfam" id="PF16242"/>
    </source>
</evidence>
<reference evidence="3 5" key="2">
    <citation type="submission" date="2018-12" db="EMBL/GenBank/DDBJ databases">
        <authorList>
            <consortium name="Pathogen Informatics"/>
        </authorList>
    </citation>
    <scope>NUCLEOTIDE SEQUENCE [LARGE SCALE GENOMIC DNA]</scope>
    <source>
        <strain evidence="3 5">NCTC13489</strain>
    </source>
</reference>
<evidence type="ECO:0000313" key="4">
    <source>
        <dbReference type="Proteomes" id="UP000028349"/>
    </source>
</evidence>
<keyword evidence="4" id="KW-1185">Reference proteome</keyword>
<evidence type="ECO:0000313" key="5">
    <source>
        <dbReference type="Proteomes" id="UP000270036"/>
    </source>
</evidence>
<dbReference type="InterPro" id="IPR052917">
    <property type="entry name" value="Stress-Dev_Protein"/>
</dbReference>
<protein>
    <submittedName>
        <fullName evidence="3">General stress protein 26</fullName>
    </submittedName>
</protein>
<dbReference type="KEGG" id="cant:NCTC13489_00991"/>
<dbReference type="Gene3D" id="2.30.110.10">
    <property type="entry name" value="Electron Transport, Fmn-binding Protein, Chain A"/>
    <property type="match status" value="1"/>
</dbReference>